<dbReference type="PANTHER" id="PTHR45644">
    <property type="entry name" value="AAA ATPASE, PUTATIVE (AFU_ORTHOLOGUE AFUA_2G12920)-RELATED-RELATED"/>
    <property type="match status" value="1"/>
</dbReference>
<dbReference type="GO" id="GO:0005524">
    <property type="term" value="F:ATP binding"/>
    <property type="evidence" value="ECO:0007669"/>
    <property type="project" value="UniProtKB-KW"/>
</dbReference>
<keyword evidence="3" id="KW-0472">Membrane</keyword>
<keyword evidence="2" id="KW-0067">ATP-binding</keyword>
<gene>
    <name evidence="4" type="ORF">glysoja_048564</name>
</gene>
<keyword evidence="3" id="KW-1133">Transmembrane helix</keyword>
<dbReference type="Proteomes" id="UP000053555">
    <property type="component" value="Unassembled WGS sequence"/>
</dbReference>
<dbReference type="AlphaFoldDB" id="A0A0B2RN35"/>
<sequence>MLAKAIAKELGAIFINVRISTLMSKWFGDAQKLGKSTIYLWLLLQYIVKLLYCLQYLVWIT</sequence>
<evidence type="ECO:0000256" key="1">
    <source>
        <dbReference type="ARBA" id="ARBA00022741"/>
    </source>
</evidence>
<keyword evidence="3" id="KW-0812">Transmembrane</keyword>
<dbReference type="Gene3D" id="3.40.50.300">
    <property type="entry name" value="P-loop containing nucleotide triphosphate hydrolases"/>
    <property type="match status" value="1"/>
</dbReference>
<dbReference type="PANTHER" id="PTHR45644:SF3">
    <property type="entry name" value="FI08533P-RELATED"/>
    <property type="match status" value="1"/>
</dbReference>
<accession>A0A0B2RN35</accession>
<evidence type="ECO:0000256" key="2">
    <source>
        <dbReference type="ARBA" id="ARBA00022840"/>
    </source>
</evidence>
<organism evidence="4">
    <name type="scientific">Glycine soja</name>
    <name type="common">Wild soybean</name>
    <dbReference type="NCBI Taxonomy" id="3848"/>
    <lineage>
        <taxon>Eukaryota</taxon>
        <taxon>Viridiplantae</taxon>
        <taxon>Streptophyta</taxon>
        <taxon>Embryophyta</taxon>
        <taxon>Tracheophyta</taxon>
        <taxon>Spermatophyta</taxon>
        <taxon>Magnoliopsida</taxon>
        <taxon>eudicotyledons</taxon>
        <taxon>Gunneridae</taxon>
        <taxon>Pentapetalae</taxon>
        <taxon>rosids</taxon>
        <taxon>fabids</taxon>
        <taxon>Fabales</taxon>
        <taxon>Fabaceae</taxon>
        <taxon>Papilionoideae</taxon>
        <taxon>50 kb inversion clade</taxon>
        <taxon>NPAAA clade</taxon>
        <taxon>indigoferoid/millettioid clade</taxon>
        <taxon>Phaseoleae</taxon>
        <taxon>Glycine</taxon>
        <taxon>Glycine subgen. Soja</taxon>
    </lineage>
</organism>
<evidence type="ECO:0000256" key="3">
    <source>
        <dbReference type="SAM" id="Phobius"/>
    </source>
</evidence>
<dbReference type="EMBL" id="KN647875">
    <property type="protein sequence ID" value="KHN35931.1"/>
    <property type="molecule type" value="Genomic_DNA"/>
</dbReference>
<dbReference type="InterPro" id="IPR027417">
    <property type="entry name" value="P-loop_NTPase"/>
</dbReference>
<feature type="transmembrane region" description="Helical" evidence="3">
    <location>
        <begin position="38"/>
        <end position="59"/>
    </location>
</feature>
<proteinExistence type="predicted"/>
<reference evidence="4" key="1">
    <citation type="submission" date="2014-07" db="EMBL/GenBank/DDBJ databases">
        <title>Identification of a novel salt tolerance gene in wild soybean by whole-genome sequencing.</title>
        <authorList>
            <person name="Lam H.-M."/>
            <person name="Qi X."/>
            <person name="Li M.-W."/>
            <person name="Liu X."/>
            <person name="Xie M."/>
            <person name="Ni M."/>
            <person name="Xu X."/>
        </authorList>
    </citation>
    <scope>NUCLEOTIDE SEQUENCE [LARGE SCALE GENOMIC DNA]</scope>
    <source>
        <tissue evidence="4">Root</tissue>
    </source>
</reference>
<protein>
    <submittedName>
        <fullName evidence="4">Uncharacterized protein</fullName>
    </submittedName>
</protein>
<evidence type="ECO:0000313" key="4">
    <source>
        <dbReference type="EMBL" id="KHN35931.1"/>
    </source>
</evidence>
<name>A0A0B2RN35_GLYSO</name>
<dbReference type="InterPro" id="IPR051701">
    <property type="entry name" value="Mito_OM_Translocase_MSP1"/>
</dbReference>
<keyword evidence="1" id="KW-0547">Nucleotide-binding</keyword>
<dbReference type="GO" id="GO:0005741">
    <property type="term" value="C:mitochondrial outer membrane"/>
    <property type="evidence" value="ECO:0007669"/>
    <property type="project" value="TreeGrafter"/>
</dbReference>